<evidence type="ECO:0000313" key="1">
    <source>
        <dbReference type="EMBL" id="UZW74537.1"/>
    </source>
</evidence>
<dbReference type="Proteomes" id="UP001164472">
    <property type="component" value="Chromosome"/>
</dbReference>
<organism evidence="1 2">
    <name type="scientific">Alkalimarinus sediminis</name>
    <dbReference type="NCBI Taxonomy" id="1632866"/>
    <lineage>
        <taxon>Bacteria</taxon>
        <taxon>Pseudomonadati</taxon>
        <taxon>Pseudomonadota</taxon>
        <taxon>Gammaproteobacteria</taxon>
        <taxon>Alteromonadales</taxon>
        <taxon>Alteromonadaceae</taxon>
        <taxon>Alkalimarinus</taxon>
    </lineage>
</organism>
<accession>A0A9E8HHZ6</accession>
<sequence>MERITYNIVVTWREGEASFQSLDQNDFEIMRCNMIDSGFENLHVEWYALGDLPLPDKIMVFVYWEKPDVAPEYEQVRKWGKEVIESQRT</sequence>
<reference evidence="1" key="1">
    <citation type="submission" date="2022-07" db="EMBL/GenBank/DDBJ databases">
        <title>Alkalimarinus sp. nov., isolated from gut of a Alitta virens.</title>
        <authorList>
            <person name="Yang A.I."/>
            <person name="Shin N.-R."/>
        </authorList>
    </citation>
    <scope>NUCLEOTIDE SEQUENCE</scope>
    <source>
        <strain evidence="1">FA028</strain>
    </source>
</reference>
<protein>
    <submittedName>
        <fullName evidence="1">Uncharacterized protein</fullName>
    </submittedName>
</protein>
<keyword evidence="2" id="KW-1185">Reference proteome</keyword>
<proteinExistence type="predicted"/>
<gene>
    <name evidence="1" type="ORF">NNL22_16160</name>
</gene>
<evidence type="ECO:0000313" key="2">
    <source>
        <dbReference type="Proteomes" id="UP001164472"/>
    </source>
</evidence>
<dbReference type="EMBL" id="CP101527">
    <property type="protein sequence ID" value="UZW74537.1"/>
    <property type="molecule type" value="Genomic_DNA"/>
</dbReference>
<dbReference type="AlphaFoldDB" id="A0A9E8HHZ6"/>
<dbReference type="RefSeq" id="WP_251813097.1">
    <property type="nucleotide sequence ID" value="NZ_CP101527.1"/>
</dbReference>
<dbReference type="KEGG" id="asem:NNL22_16160"/>
<name>A0A9E8HHZ6_9ALTE</name>